<dbReference type="EMBL" id="MLAA01000010">
    <property type="protein sequence ID" value="OOF70506.1"/>
    <property type="molecule type" value="Genomic_DNA"/>
</dbReference>
<feature type="transmembrane region" description="Helical" evidence="5">
    <location>
        <begin position="12"/>
        <end position="29"/>
    </location>
</feature>
<comment type="caution">
    <text evidence="6">The sequence shown here is derived from an EMBL/GenBank/DDBJ whole genome shotgun (WGS) entry which is preliminary data.</text>
</comment>
<comment type="subcellular location">
    <subcellularLocation>
        <location evidence="1">Membrane</location>
        <topology evidence="1">Multi-pass membrane protein</topology>
    </subcellularLocation>
</comment>
<organism evidence="6 7">
    <name type="scientific">Rodentibacter caecimuris</name>
    <dbReference type="NCBI Taxonomy" id="1796644"/>
    <lineage>
        <taxon>Bacteria</taxon>
        <taxon>Pseudomonadati</taxon>
        <taxon>Pseudomonadota</taxon>
        <taxon>Gammaproteobacteria</taxon>
        <taxon>Pasteurellales</taxon>
        <taxon>Pasteurellaceae</taxon>
        <taxon>Rodentibacter</taxon>
    </lineage>
</organism>
<keyword evidence="7" id="KW-1185">Reference proteome</keyword>
<dbReference type="PANTHER" id="PTHR37955:SF1">
    <property type="entry name" value="DEP DOMAIN-CONTAINING PROTEIN"/>
    <property type="match status" value="1"/>
</dbReference>
<feature type="transmembrane region" description="Helical" evidence="5">
    <location>
        <begin position="229"/>
        <end position="248"/>
    </location>
</feature>
<protein>
    <submittedName>
        <fullName evidence="6">Dicarboxylate transporter/tellurite-resistance protein TehA</fullName>
    </submittedName>
</protein>
<evidence type="ECO:0000256" key="3">
    <source>
        <dbReference type="ARBA" id="ARBA00022989"/>
    </source>
</evidence>
<dbReference type="InterPro" id="IPR038665">
    <property type="entry name" value="Voltage-dep_anion_channel_sf"/>
</dbReference>
<feature type="transmembrane region" description="Helical" evidence="5">
    <location>
        <begin position="164"/>
        <end position="184"/>
    </location>
</feature>
<keyword evidence="2 5" id="KW-0812">Transmembrane</keyword>
<reference evidence="6 7" key="1">
    <citation type="submission" date="2016-10" db="EMBL/GenBank/DDBJ databases">
        <title>Rodentibacter gen. nov. and new species.</title>
        <authorList>
            <person name="Christensen H."/>
        </authorList>
    </citation>
    <scope>NUCLEOTIDE SEQUENCE [LARGE SCALE GENOMIC DNA]</scope>
    <source>
        <strain evidence="6 7">1998236014</strain>
    </source>
</reference>
<accession>A0ABX3KZL2</accession>
<sequence length="313" mass="34996">MDKPFFMPTSYFSIPLGLGATAIAWFHAGEILSYGERVGNILGITATLIWVTFIAIYSYKLVARFELVKEEWKSLFRFSFISLIPITTMIIGDLFYHWHFILLGETLVWTGVVGQLGYAILKIGSLWKGNNFTTESAQPPFYLLAIASNFTSASSIALLGYTDIAYLFLGAGLIYWLTFEPILLQRLRILPIPADVKPSLGIALAPPFVCSAAYLSINGGEIDLLVKLLWGYGFLQFLFLLRIFSWVIKEGLSIGLWSFSFGLASMANSAVEFYTDNILKGLAIFAFIFANIIISLLILNTLIKLVQGKFWQK</sequence>
<dbReference type="InterPro" id="IPR052951">
    <property type="entry name" value="Tellurite_res_ion_channel"/>
</dbReference>
<proteinExistence type="predicted"/>
<evidence type="ECO:0000256" key="1">
    <source>
        <dbReference type="ARBA" id="ARBA00004141"/>
    </source>
</evidence>
<dbReference type="InterPro" id="IPR004695">
    <property type="entry name" value="SLAC1/Mae1/Ssu1/TehA"/>
</dbReference>
<evidence type="ECO:0000256" key="5">
    <source>
        <dbReference type="SAM" id="Phobius"/>
    </source>
</evidence>
<evidence type="ECO:0000313" key="6">
    <source>
        <dbReference type="EMBL" id="OOF70506.1"/>
    </source>
</evidence>
<evidence type="ECO:0000313" key="7">
    <source>
        <dbReference type="Proteomes" id="UP000188820"/>
    </source>
</evidence>
<feature type="transmembrane region" description="Helical" evidence="5">
    <location>
        <begin position="41"/>
        <end position="62"/>
    </location>
</feature>
<dbReference type="Pfam" id="PF03595">
    <property type="entry name" value="SLAC1"/>
    <property type="match status" value="1"/>
</dbReference>
<feature type="transmembrane region" description="Helical" evidence="5">
    <location>
        <begin position="74"/>
        <end position="92"/>
    </location>
</feature>
<keyword evidence="4 5" id="KW-0472">Membrane</keyword>
<dbReference type="Proteomes" id="UP000188820">
    <property type="component" value="Unassembled WGS sequence"/>
</dbReference>
<feature type="transmembrane region" description="Helical" evidence="5">
    <location>
        <begin position="98"/>
        <end position="121"/>
    </location>
</feature>
<feature type="transmembrane region" description="Helical" evidence="5">
    <location>
        <begin position="196"/>
        <end position="217"/>
    </location>
</feature>
<dbReference type="Gene3D" id="1.50.10.150">
    <property type="entry name" value="Voltage-dependent anion channel"/>
    <property type="match status" value="1"/>
</dbReference>
<dbReference type="PANTHER" id="PTHR37955">
    <property type="entry name" value="TELLURITE RESISTANCE PROTEIN TEHA"/>
    <property type="match status" value="1"/>
</dbReference>
<dbReference type="RefSeq" id="WP_077462769.1">
    <property type="nucleotide sequence ID" value="NZ_MLAA01000010.1"/>
</dbReference>
<feature type="transmembrane region" description="Helical" evidence="5">
    <location>
        <begin position="281"/>
        <end position="303"/>
    </location>
</feature>
<name>A0ABX3KZL2_9PAST</name>
<gene>
    <name evidence="6" type="ORF">BKG89_03315</name>
</gene>
<keyword evidence="3 5" id="KW-1133">Transmembrane helix</keyword>
<evidence type="ECO:0000256" key="2">
    <source>
        <dbReference type="ARBA" id="ARBA00022692"/>
    </source>
</evidence>
<evidence type="ECO:0000256" key="4">
    <source>
        <dbReference type="ARBA" id="ARBA00023136"/>
    </source>
</evidence>